<sequence length="57" mass="5995">APPIQTMNTEEDIKAKTEEVVNAPCCPNCDCTGSEEGSSTKDDCTVTCLKALCGIND</sequence>
<protein>
    <submittedName>
        <fullName evidence="1">Uncharacterized protein</fullName>
    </submittedName>
</protein>
<organism evidence="1 2">
    <name type="scientific">Arabidopsis suecica</name>
    <name type="common">Swedish thale-cress</name>
    <name type="synonym">Cardaminopsis suecica</name>
    <dbReference type="NCBI Taxonomy" id="45249"/>
    <lineage>
        <taxon>Eukaryota</taxon>
        <taxon>Viridiplantae</taxon>
        <taxon>Streptophyta</taxon>
        <taxon>Embryophyta</taxon>
        <taxon>Tracheophyta</taxon>
        <taxon>Spermatophyta</taxon>
        <taxon>Magnoliopsida</taxon>
        <taxon>eudicotyledons</taxon>
        <taxon>Gunneridae</taxon>
        <taxon>Pentapetalae</taxon>
        <taxon>rosids</taxon>
        <taxon>malvids</taxon>
        <taxon>Brassicales</taxon>
        <taxon>Brassicaceae</taxon>
        <taxon>Camelineae</taxon>
        <taxon>Arabidopsis</taxon>
    </lineage>
</organism>
<feature type="non-terminal residue" evidence="1">
    <location>
        <position position="57"/>
    </location>
</feature>
<comment type="caution">
    <text evidence="1">The sequence shown here is derived from an EMBL/GenBank/DDBJ whole genome shotgun (WGS) entry which is preliminary data.</text>
</comment>
<evidence type="ECO:0000313" key="2">
    <source>
        <dbReference type="Proteomes" id="UP000694251"/>
    </source>
</evidence>
<name>A0A8T2DC56_ARASU</name>
<proteinExistence type="predicted"/>
<dbReference type="Proteomes" id="UP000694251">
    <property type="component" value="Chromosome 5"/>
</dbReference>
<dbReference type="EMBL" id="JAEFBJ010000005">
    <property type="protein sequence ID" value="KAG7609948.1"/>
    <property type="molecule type" value="Genomic_DNA"/>
</dbReference>
<evidence type="ECO:0000313" key="1">
    <source>
        <dbReference type="EMBL" id="KAG7609948.1"/>
    </source>
</evidence>
<accession>A0A8T2DC56</accession>
<dbReference type="AlphaFoldDB" id="A0A8T2DC56"/>
<reference evidence="1 2" key="1">
    <citation type="submission" date="2020-12" db="EMBL/GenBank/DDBJ databases">
        <title>Concerted genomic and epigenomic changes stabilize Arabidopsis allopolyploids.</title>
        <authorList>
            <person name="Chen Z."/>
        </authorList>
    </citation>
    <scope>NUCLEOTIDE SEQUENCE [LARGE SCALE GENOMIC DNA]</scope>
    <source>
        <strain evidence="1">As9502</strain>
        <tissue evidence="1">Leaf</tissue>
    </source>
</reference>
<gene>
    <name evidence="1" type="ORF">ISN44_As05g020020</name>
</gene>
<keyword evidence="2" id="KW-1185">Reference proteome</keyword>